<dbReference type="InterPro" id="IPR014284">
    <property type="entry name" value="RNA_pol_sigma-70_dom"/>
</dbReference>
<keyword evidence="4" id="KW-0804">Transcription</keyword>
<organism evidence="7 8">
    <name type="scientific">Gillisia limnaea (strain DSM 15749 / LMG 21470 / R-8282)</name>
    <dbReference type="NCBI Taxonomy" id="865937"/>
    <lineage>
        <taxon>Bacteria</taxon>
        <taxon>Pseudomonadati</taxon>
        <taxon>Bacteroidota</taxon>
        <taxon>Flavobacteriia</taxon>
        <taxon>Flavobacteriales</taxon>
        <taxon>Flavobacteriaceae</taxon>
        <taxon>Gillisia</taxon>
    </lineage>
</organism>
<dbReference type="EMBL" id="JH594606">
    <property type="protein sequence ID" value="EHQ03221.1"/>
    <property type="molecule type" value="Genomic_DNA"/>
</dbReference>
<sequence>MKMETITIWNTFNSEIYFFILKKVKNKDTANEILQNSFLKIHQNIDQLKASEKVKAWTFQIVRNEIANHFNSQAKTLHNVNFELLKNPDSYKDFCCLDRFISNLPKEYNEIVELVYIKGKKQVEVADLMGISLAIVKARIRRAKSLLKINFNECCKFELNKEGKLVGEPNCAYCD</sequence>
<evidence type="ECO:0000259" key="5">
    <source>
        <dbReference type="Pfam" id="PF04542"/>
    </source>
</evidence>
<reference evidence="8" key="1">
    <citation type="journal article" date="2012" name="Stand. Genomic Sci.">
        <title>Genome sequence of the Antarctic rhodopsins-containing flavobacterium Gillisia limnaea type strain (R-8282(T)).</title>
        <authorList>
            <person name="Riedel T."/>
            <person name="Held B."/>
            <person name="Nolan M."/>
            <person name="Lucas S."/>
            <person name="Lapidus A."/>
            <person name="Tice H."/>
            <person name="Del Rio T.G."/>
            <person name="Cheng J.F."/>
            <person name="Han C."/>
            <person name="Tapia R."/>
            <person name="Goodwin L.A."/>
            <person name="Pitluck S."/>
            <person name="Liolios K."/>
            <person name="Mavromatis K."/>
            <person name="Pagani I."/>
            <person name="Ivanova N."/>
            <person name="Mikhailova N."/>
            <person name="Pati A."/>
            <person name="Chen A."/>
            <person name="Palaniappan K."/>
            <person name="Land M."/>
            <person name="Rohde M."/>
            <person name="Tindall B.J."/>
            <person name="Detter J.C."/>
            <person name="Goker M."/>
            <person name="Bristow J."/>
            <person name="Eisen J.A."/>
            <person name="Markowitz V."/>
            <person name="Hugenholtz P."/>
            <person name="Kyrpides N.C."/>
            <person name="Klenk H.P."/>
            <person name="Woyke T."/>
        </authorList>
    </citation>
    <scope>NUCLEOTIDE SEQUENCE [LARGE SCALE GENOMIC DNA]</scope>
    <source>
        <strain evidence="8">DSM 15749 / LMG 21470 / R-8282</strain>
    </source>
</reference>
<dbReference type="InterPro" id="IPR039425">
    <property type="entry name" value="RNA_pol_sigma-70-like"/>
</dbReference>
<dbReference type="InterPro" id="IPR013324">
    <property type="entry name" value="RNA_pol_sigma_r3/r4-like"/>
</dbReference>
<dbReference type="GO" id="GO:0003677">
    <property type="term" value="F:DNA binding"/>
    <property type="evidence" value="ECO:0007669"/>
    <property type="project" value="InterPro"/>
</dbReference>
<dbReference type="eggNOG" id="COG1595">
    <property type="taxonomic scope" value="Bacteria"/>
</dbReference>
<proteinExistence type="inferred from homology"/>
<dbReference type="GO" id="GO:0016987">
    <property type="term" value="F:sigma factor activity"/>
    <property type="evidence" value="ECO:0007669"/>
    <property type="project" value="UniProtKB-KW"/>
</dbReference>
<dbReference type="InterPro" id="IPR036388">
    <property type="entry name" value="WH-like_DNA-bd_sf"/>
</dbReference>
<dbReference type="CDD" id="cd06171">
    <property type="entry name" value="Sigma70_r4"/>
    <property type="match status" value="1"/>
</dbReference>
<evidence type="ECO:0000256" key="3">
    <source>
        <dbReference type="ARBA" id="ARBA00023082"/>
    </source>
</evidence>
<dbReference type="AlphaFoldDB" id="H2BY15"/>
<dbReference type="HOGENOM" id="CLU_047691_6_1_10"/>
<dbReference type="STRING" id="865937.Gilli_2603"/>
<evidence type="ECO:0000313" key="7">
    <source>
        <dbReference type="EMBL" id="EHQ03221.1"/>
    </source>
</evidence>
<dbReference type="Gene3D" id="1.10.10.10">
    <property type="entry name" value="Winged helix-like DNA-binding domain superfamily/Winged helix DNA-binding domain"/>
    <property type="match status" value="1"/>
</dbReference>
<gene>
    <name evidence="7" type="ORF">Gilli_2603</name>
</gene>
<evidence type="ECO:0000259" key="6">
    <source>
        <dbReference type="Pfam" id="PF08281"/>
    </source>
</evidence>
<keyword evidence="2" id="KW-0805">Transcription regulation</keyword>
<comment type="similarity">
    <text evidence="1">Belongs to the sigma-70 factor family. ECF subfamily.</text>
</comment>
<dbReference type="InterPro" id="IPR007627">
    <property type="entry name" value="RNA_pol_sigma70_r2"/>
</dbReference>
<dbReference type="PANTHER" id="PTHR43133">
    <property type="entry name" value="RNA POLYMERASE ECF-TYPE SIGMA FACTO"/>
    <property type="match status" value="1"/>
</dbReference>
<dbReference type="Pfam" id="PF04542">
    <property type="entry name" value="Sigma70_r2"/>
    <property type="match status" value="1"/>
</dbReference>
<name>H2BY15_GILLR</name>
<dbReference type="InterPro" id="IPR013249">
    <property type="entry name" value="RNA_pol_sigma70_r4_t2"/>
</dbReference>
<dbReference type="SUPFAM" id="SSF88659">
    <property type="entry name" value="Sigma3 and sigma4 domains of RNA polymerase sigma factors"/>
    <property type="match status" value="1"/>
</dbReference>
<dbReference type="GO" id="GO:0006352">
    <property type="term" value="P:DNA-templated transcription initiation"/>
    <property type="evidence" value="ECO:0007669"/>
    <property type="project" value="InterPro"/>
</dbReference>
<dbReference type="PANTHER" id="PTHR43133:SF62">
    <property type="entry name" value="RNA POLYMERASE SIGMA FACTOR SIGZ"/>
    <property type="match status" value="1"/>
</dbReference>
<keyword evidence="8" id="KW-1185">Reference proteome</keyword>
<feature type="domain" description="RNA polymerase sigma factor 70 region 4 type 2" evidence="6">
    <location>
        <begin position="96"/>
        <end position="146"/>
    </location>
</feature>
<dbReference type="Proteomes" id="UP000003844">
    <property type="component" value="Unassembled WGS sequence"/>
</dbReference>
<evidence type="ECO:0000256" key="4">
    <source>
        <dbReference type="ARBA" id="ARBA00023163"/>
    </source>
</evidence>
<dbReference type="InterPro" id="IPR013325">
    <property type="entry name" value="RNA_pol_sigma_r2"/>
</dbReference>
<evidence type="ECO:0000256" key="2">
    <source>
        <dbReference type="ARBA" id="ARBA00023015"/>
    </source>
</evidence>
<evidence type="ECO:0000313" key="8">
    <source>
        <dbReference type="Proteomes" id="UP000003844"/>
    </source>
</evidence>
<keyword evidence="3" id="KW-0731">Sigma factor</keyword>
<dbReference type="NCBIfam" id="TIGR02937">
    <property type="entry name" value="sigma70-ECF"/>
    <property type="match status" value="1"/>
</dbReference>
<dbReference type="Pfam" id="PF08281">
    <property type="entry name" value="Sigma70_r4_2"/>
    <property type="match status" value="1"/>
</dbReference>
<dbReference type="SUPFAM" id="SSF88946">
    <property type="entry name" value="Sigma2 domain of RNA polymerase sigma factors"/>
    <property type="match status" value="1"/>
</dbReference>
<evidence type="ECO:0000256" key="1">
    <source>
        <dbReference type="ARBA" id="ARBA00010641"/>
    </source>
</evidence>
<feature type="domain" description="RNA polymerase sigma-70 region 2" evidence="5">
    <location>
        <begin position="16"/>
        <end position="75"/>
    </location>
</feature>
<protein>
    <submittedName>
        <fullName evidence="7">RNA polymerase, sigma subunit, SigZ</fullName>
    </submittedName>
</protein>
<accession>H2BY15</accession>
<dbReference type="Gene3D" id="1.10.1740.10">
    <property type="match status" value="1"/>
</dbReference>